<evidence type="ECO:0000313" key="1">
    <source>
        <dbReference type="EMBL" id="ELR59118.1"/>
    </source>
</evidence>
<accession>L8ISU0</accession>
<feature type="non-terminal residue" evidence="1">
    <location>
        <position position="51"/>
    </location>
</feature>
<sequence>HQAPLSIGFSRQKYWSGLPHPASGDLPDPGIKPMSLTSPALAGGYFTTSTT</sequence>
<reference evidence="1 2" key="1">
    <citation type="journal article" date="2012" name="Nat. Genet.">
        <title>The yak genome and adaptation to life at high altitude.</title>
        <authorList>
            <person name="Qiu Q."/>
            <person name="Zhang G."/>
            <person name="Ma T."/>
            <person name="Qian W."/>
            <person name="Wang J."/>
            <person name="Ye Z."/>
            <person name="Cao C."/>
            <person name="Hu Q."/>
            <person name="Kim J."/>
            <person name="Larkin D.M."/>
            <person name="Auvil L."/>
            <person name="Capitanu B."/>
            <person name="Ma J."/>
            <person name="Lewin H.A."/>
            <person name="Qian X."/>
            <person name="Lang Y."/>
            <person name="Zhou R."/>
            <person name="Wang L."/>
            <person name="Wang K."/>
            <person name="Xia J."/>
            <person name="Liao S."/>
            <person name="Pan S."/>
            <person name="Lu X."/>
            <person name="Hou H."/>
            <person name="Wang Y."/>
            <person name="Zang X."/>
            <person name="Yin Y."/>
            <person name="Ma H."/>
            <person name="Zhang J."/>
            <person name="Wang Z."/>
            <person name="Zhang Y."/>
            <person name="Zhang D."/>
            <person name="Yonezawa T."/>
            <person name="Hasegawa M."/>
            <person name="Zhong Y."/>
            <person name="Liu W."/>
            <person name="Zhang Y."/>
            <person name="Huang Z."/>
            <person name="Zhang S."/>
            <person name="Long R."/>
            <person name="Yang H."/>
            <person name="Wang J."/>
            <person name="Lenstra J.A."/>
            <person name="Cooper D.N."/>
            <person name="Wu Y."/>
            <person name="Wang J."/>
            <person name="Shi P."/>
            <person name="Wang J."/>
            <person name="Liu J."/>
        </authorList>
    </citation>
    <scope>NUCLEOTIDE SEQUENCE [LARGE SCALE GENOMIC DNA]</scope>
    <source>
        <strain evidence="2">yakQH1</strain>
    </source>
</reference>
<proteinExistence type="predicted"/>
<dbReference type="EMBL" id="JH880756">
    <property type="protein sequence ID" value="ELR59118.1"/>
    <property type="molecule type" value="Genomic_DNA"/>
</dbReference>
<evidence type="ECO:0000313" key="2">
    <source>
        <dbReference type="Proteomes" id="UP000011080"/>
    </source>
</evidence>
<feature type="non-terminal residue" evidence="1">
    <location>
        <position position="1"/>
    </location>
</feature>
<dbReference type="Proteomes" id="UP000011080">
    <property type="component" value="Unassembled WGS sequence"/>
</dbReference>
<gene>
    <name evidence="1" type="ORF">M91_19475</name>
</gene>
<protein>
    <submittedName>
        <fullName evidence="1">Uncharacterized protein</fullName>
    </submittedName>
</protein>
<name>L8ISU0_9CETA</name>
<organism evidence="1 2">
    <name type="scientific">Bos mutus</name>
    <name type="common">wild yak</name>
    <dbReference type="NCBI Taxonomy" id="72004"/>
    <lineage>
        <taxon>Eukaryota</taxon>
        <taxon>Metazoa</taxon>
        <taxon>Chordata</taxon>
        <taxon>Craniata</taxon>
        <taxon>Vertebrata</taxon>
        <taxon>Euteleostomi</taxon>
        <taxon>Mammalia</taxon>
        <taxon>Eutheria</taxon>
        <taxon>Laurasiatheria</taxon>
        <taxon>Artiodactyla</taxon>
        <taxon>Ruminantia</taxon>
        <taxon>Pecora</taxon>
        <taxon>Bovidae</taxon>
        <taxon>Bovinae</taxon>
        <taxon>Bos</taxon>
    </lineage>
</organism>
<dbReference type="AlphaFoldDB" id="L8ISU0"/>